<dbReference type="PROSITE" id="PS50109">
    <property type="entry name" value="HIS_KIN"/>
    <property type="match status" value="1"/>
</dbReference>
<keyword evidence="17" id="KW-1185">Reference proteome</keyword>
<evidence type="ECO:0000256" key="4">
    <source>
        <dbReference type="ARBA" id="ARBA00022553"/>
    </source>
</evidence>
<dbReference type="InterPro" id="IPR003661">
    <property type="entry name" value="HisK_dim/P_dom"/>
</dbReference>
<keyword evidence="7 16" id="KW-0418">Kinase</keyword>
<feature type="modified residue" description="4-aspartylphosphate" evidence="12">
    <location>
        <position position="471"/>
    </location>
</feature>
<accession>A0A975B3J6</accession>
<gene>
    <name evidence="16" type="ORF">dnl_03540</name>
</gene>
<reference evidence="16" key="1">
    <citation type="journal article" date="2021" name="Microb. Physiol.">
        <title>Proteogenomic Insights into the Physiology of Marine, Sulfate-Reducing, Filamentous Desulfonema limicola and Desulfonema magnum.</title>
        <authorList>
            <person name="Schnaars V."/>
            <person name="Wohlbrand L."/>
            <person name="Scheve S."/>
            <person name="Hinrichs C."/>
            <person name="Reinhardt R."/>
            <person name="Rabus R."/>
        </authorList>
    </citation>
    <scope>NUCLEOTIDE SEQUENCE</scope>
    <source>
        <strain evidence="16">5ac10</strain>
    </source>
</reference>
<dbReference type="GO" id="GO:0005524">
    <property type="term" value="F:ATP binding"/>
    <property type="evidence" value="ECO:0007669"/>
    <property type="project" value="UniProtKB-KW"/>
</dbReference>
<evidence type="ECO:0000256" key="3">
    <source>
        <dbReference type="ARBA" id="ARBA00012438"/>
    </source>
</evidence>
<dbReference type="CDD" id="cd00082">
    <property type="entry name" value="HisKA"/>
    <property type="match status" value="1"/>
</dbReference>
<dbReference type="EC" id="2.7.13.3" evidence="3"/>
<feature type="domain" description="Response regulatory" evidence="15">
    <location>
        <begin position="422"/>
        <end position="537"/>
    </location>
</feature>
<keyword evidence="9" id="KW-0902">Two-component regulatory system</keyword>
<dbReference type="InterPro" id="IPR036890">
    <property type="entry name" value="HATPase_C_sf"/>
</dbReference>
<feature type="domain" description="Response regulatory" evidence="15">
    <location>
        <begin position="7"/>
        <end position="123"/>
    </location>
</feature>
<dbReference type="SMART" id="SM00387">
    <property type="entry name" value="HATPase_c"/>
    <property type="match status" value="1"/>
</dbReference>
<keyword evidence="6" id="KW-0547">Nucleotide-binding</keyword>
<dbReference type="Proteomes" id="UP000663720">
    <property type="component" value="Chromosome"/>
</dbReference>
<dbReference type="Gene3D" id="1.10.287.130">
    <property type="match status" value="1"/>
</dbReference>
<dbReference type="FunFam" id="1.10.287.130:FF:000038">
    <property type="entry name" value="Sensory transduction histidine kinase"/>
    <property type="match status" value="1"/>
</dbReference>
<keyword evidence="4 12" id="KW-0597">Phosphoprotein</keyword>
<evidence type="ECO:0000256" key="1">
    <source>
        <dbReference type="ARBA" id="ARBA00000085"/>
    </source>
</evidence>
<dbReference type="GO" id="GO:0016020">
    <property type="term" value="C:membrane"/>
    <property type="evidence" value="ECO:0007669"/>
    <property type="project" value="UniProtKB-SubCell"/>
</dbReference>
<sequence>MDKAENNILIVDDIPENLKVLSDILKKNRFHVRPAINGKIALKTAQTIVPDIILLDIMMPEMNGYEVCRQLKADKRTSDIPVIFISALDDTENKVKAFEMGGTDYITKPFQEKEVLARVKTHLNICNMQKQLVKQNKELQNEIKERKNAEKNLLIAKQAAEDANNAKSEFLANMSHEIRTPMNAILGFSEILLSSELDPGQKSYLKTIYSSGQILLALIDDILDLSKVESGRLELQYNTVNIEGILSEIQDLLFRKIREKNITLKKEVTPDIPDKLVTDTVRIRQILINLVGNAVKFTHKGYVKISAYGNFANTDKTRFNLHIDIEDTGIGIPQDQYSLIFESFRQQKGQNTCRYGGTGLGLTITKRLIEMMNGTISVQSTLGKGSLFQVYLPELEVIKEINITQQMDESESITNIEFKHGTILLVEDVDYNRALIKGFLKNSNITIIETENSEQTFTSLNKVKPDLILMDLKLPGKDGYEITKLIKNDTRFKDLPVIALTASAMKNTEKKINALFDGYLRKPVNKKQILLELKKFLPHKIKVQEKIKEDKDIQDKPIKKLSEAIKIIDREILPEWKEISEIFFIDDIADFAKRTNQFALEYDLGFLSGYSRQLYDYAENINIDKMEKMIQEFPSIIEKIKRLENNKTTA</sequence>
<comment type="subcellular location">
    <subcellularLocation>
        <location evidence="2">Membrane</location>
    </subcellularLocation>
</comment>
<evidence type="ECO:0000256" key="2">
    <source>
        <dbReference type="ARBA" id="ARBA00004370"/>
    </source>
</evidence>
<comment type="catalytic activity">
    <reaction evidence="1">
        <text>ATP + protein L-histidine = ADP + protein N-phospho-L-histidine.</text>
        <dbReference type="EC" id="2.7.13.3"/>
    </reaction>
</comment>
<dbReference type="Pfam" id="PF00512">
    <property type="entry name" value="HisKA"/>
    <property type="match status" value="1"/>
</dbReference>
<keyword evidence="10" id="KW-0472">Membrane</keyword>
<dbReference type="SMART" id="SM00388">
    <property type="entry name" value="HisKA"/>
    <property type="match status" value="1"/>
</dbReference>
<dbReference type="PRINTS" id="PR00344">
    <property type="entry name" value="BCTRLSENSOR"/>
</dbReference>
<organism evidence="16 17">
    <name type="scientific">Desulfonema limicola</name>
    <dbReference type="NCBI Taxonomy" id="45656"/>
    <lineage>
        <taxon>Bacteria</taxon>
        <taxon>Pseudomonadati</taxon>
        <taxon>Thermodesulfobacteriota</taxon>
        <taxon>Desulfobacteria</taxon>
        <taxon>Desulfobacterales</taxon>
        <taxon>Desulfococcaceae</taxon>
        <taxon>Desulfonema</taxon>
    </lineage>
</organism>
<evidence type="ECO:0000259" key="14">
    <source>
        <dbReference type="PROSITE" id="PS50109"/>
    </source>
</evidence>
<dbReference type="SUPFAM" id="SSF52172">
    <property type="entry name" value="CheY-like"/>
    <property type="match status" value="2"/>
</dbReference>
<dbReference type="EMBL" id="CP061799">
    <property type="protein sequence ID" value="QTA78139.1"/>
    <property type="molecule type" value="Genomic_DNA"/>
</dbReference>
<evidence type="ECO:0000256" key="9">
    <source>
        <dbReference type="ARBA" id="ARBA00023012"/>
    </source>
</evidence>
<dbReference type="Gene3D" id="3.40.50.2300">
    <property type="match status" value="2"/>
</dbReference>
<keyword evidence="8" id="KW-0067">ATP-binding</keyword>
<evidence type="ECO:0000259" key="15">
    <source>
        <dbReference type="PROSITE" id="PS50110"/>
    </source>
</evidence>
<dbReference type="PANTHER" id="PTHR45339:SF1">
    <property type="entry name" value="HYBRID SIGNAL TRANSDUCTION HISTIDINE KINASE J"/>
    <property type="match status" value="1"/>
</dbReference>
<feature type="coiled-coil region" evidence="13">
    <location>
        <begin position="129"/>
        <end position="166"/>
    </location>
</feature>
<evidence type="ECO:0000256" key="10">
    <source>
        <dbReference type="ARBA" id="ARBA00023136"/>
    </source>
</evidence>
<dbReference type="InterPro" id="IPR005467">
    <property type="entry name" value="His_kinase_dom"/>
</dbReference>
<feature type="domain" description="Histidine kinase" evidence="14">
    <location>
        <begin position="173"/>
        <end position="396"/>
    </location>
</feature>
<evidence type="ECO:0000256" key="5">
    <source>
        <dbReference type="ARBA" id="ARBA00022679"/>
    </source>
</evidence>
<name>A0A975B3J6_9BACT</name>
<dbReference type="PROSITE" id="PS50110">
    <property type="entry name" value="RESPONSE_REGULATORY"/>
    <property type="match status" value="2"/>
</dbReference>
<dbReference type="AlphaFoldDB" id="A0A975B3J6"/>
<evidence type="ECO:0000256" key="12">
    <source>
        <dbReference type="PROSITE-ProRule" id="PRU00169"/>
    </source>
</evidence>
<dbReference type="SUPFAM" id="SSF47384">
    <property type="entry name" value="Homodimeric domain of signal transducing histidine kinase"/>
    <property type="match status" value="1"/>
</dbReference>
<protein>
    <recommendedName>
        <fullName evidence="3">histidine kinase</fullName>
        <ecNumber evidence="3">2.7.13.3</ecNumber>
    </recommendedName>
</protein>
<dbReference type="FunFam" id="3.30.565.10:FF:000010">
    <property type="entry name" value="Sensor histidine kinase RcsC"/>
    <property type="match status" value="1"/>
</dbReference>
<evidence type="ECO:0000256" key="11">
    <source>
        <dbReference type="ARBA" id="ARBA00023306"/>
    </source>
</evidence>
<dbReference type="RefSeq" id="WP_207690036.1">
    <property type="nucleotide sequence ID" value="NZ_CP061799.1"/>
</dbReference>
<dbReference type="InterPro" id="IPR001789">
    <property type="entry name" value="Sig_transdc_resp-reg_receiver"/>
</dbReference>
<dbReference type="Pfam" id="PF00072">
    <property type="entry name" value="Response_reg"/>
    <property type="match status" value="2"/>
</dbReference>
<evidence type="ECO:0000256" key="6">
    <source>
        <dbReference type="ARBA" id="ARBA00022741"/>
    </source>
</evidence>
<dbReference type="Pfam" id="PF02518">
    <property type="entry name" value="HATPase_c"/>
    <property type="match status" value="1"/>
</dbReference>
<dbReference type="InterPro" id="IPR004358">
    <property type="entry name" value="Sig_transdc_His_kin-like_C"/>
</dbReference>
<dbReference type="InterPro" id="IPR003594">
    <property type="entry name" value="HATPase_dom"/>
</dbReference>
<dbReference type="SUPFAM" id="SSF55874">
    <property type="entry name" value="ATPase domain of HSP90 chaperone/DNA topoisomerase II/histidine kinase"/>
    <property type="match status" value="1"/>
</dbReference>
<proteinExistence type="predicted"/>
<keyword evidence="13" id="KW-0175">Coiled coil</keyword>
<dbReference type="InterPro" id="IPR036097">
    <property type="entry name" value="HisK_dim/P_sf"/>
</dbReference>
<evidence type="ECO:0000256" key="8">
    <source>
        <dbReference type="ARBA" id="ARBA00022840"/>
    </source>
</evidence>
<dbReference type="GO" id="GO:0000155">
    <property type="term" value="F:phosphorelay sensor kinase activity"/>
    <property type="evidence" value="ECO:0007669"/>
    <property type="project" value="InterPro"/>
</dbReference>
<keyword evidence="5" id="KW-0808">Transferase</keyword>
<dbReference type="CDD" id="cd19920">
    <property type="entry name" value="REC_PA4781-like"/>
    <property type="match status" value="1"/>
</dbReference>
<dbReference type="SMART" id="SM00448">
    <property type="entry name" value="REC"/>
    <property type="match status" value="2"/>
</dbReference>
<keyword evidence="11" id="KW-0131">Cell cycle</keyword>
<dbReference type="PANTHER" id="PTHR45339">
    <property type="entry name" value="HYBRID SIGNAL TRANSDUCTION HISTIDINE KINASE J"/>
    <property type="match status" value="1"/>
</dbReference>
<dbReference type="InterPro" id="IPR011006">
    <property type="entry name" value="CheY-like_superfamily"/>
</dbReference>
<dbReference type="Gene3D" id="6.10.250.690">
    <property type="match status" value="1"/>
</dbReference>
<evidence type="ECO:0000313" key="16">
    <source>
        <dbReference type="EMBL" id="QTA78139.1"/>
    </source>
</evidence>
<feature type="modified residue" description="4-aspartylphosphate" evidence="12">
    <location>
        <position position="56"/>
    </location>
</feature>
<dbReference type="Gene3D" id="3.30.565.10">
    <property type="entry name" value="Histidine kinase-like ATPase, C-terminal domain"/>
    <property type="match status" value="1"/>
</dbReference>
<evidence type="ECO:0000256" key="7">
    <source>
        <dbReference type="ARBA" id="ARBA00022777"/>
    </source>
</evidence>
<evidence type="ECO:0000256" key="13">
    <source>
        <dbReference type="SAM" id="Coils"/>
    </source>
</evidence>
<evidence type="ECO:0000313" key="17">
    <source>
        <dbReference type="Proteomes" id="UP000663720"/>
    </source>
</evidence>
<dbReference type="CDD" id="cd16922">
    <property type="entry name" value="HATPase_EvgS-ArcB-TorS-like"/>
    <property type="match status" value="1"/>
</dbReference>
<dbReference type="KEGG" id="dli:dnl_03540"/>